<organism evidence="2 3">
    <name type="scientific">Serinus canaria</name>
    <name type="common">Island canary</name>
    <name type="synonym">Fringilla canaria</name>
    <dbReference type="NCBI Taxonomy" id="9135"/>
    <lineage>
        <taxon>Eukaryota</taxon>
        <taxon>Metazoa</taxon>
        <taxon>Chordata</taxon>
        <taxon>Craniata</taxon>
        <taxon>Vertebrata</taxon>
        <taxon>Euteleostomi</taxon>
        <taxon>Archelosauria</taxon>
        <taxon>Archosauria</taxon>
        <taxon>Dinosauria</taxon>
        <taxon>Saurischia</taxon>
        <taxon>Theropoda</taxon>
        <taxon>Coelurosauria</taxon>
        <taxon>Aves</taxon>
        <taxon>Neognathae</taxon>
        <taxon>Neoaves</taxon>
        <taxon>Telluraves</taxon>
        <taxon>Australaves</taxon>
        <taxon>Passeriformes</taxon>
        <taxon>Passeroidea</taxon>
        <taxon>Fringillidae</taxon>
        <taxon>Carduelinae</taxon>
        <taxon>Serinus</taxon>
    </lineage>
</organism>
<reference evidence="2" key="1">
    <citation type="submission" date="2025-08" db="UniProtKB">
        <authorList>
            <consortium name="Ensembl"/>
        </authorList>
    </citation>
    <scope>IDENTIFICATION</scope>
</reference>
<keyword evidence="1" id="KW-0732">Signal</keyword>
<reference evidence="2" key="2">
    <citation type="submission" date="2025-09" db="UniProtKB">
        <authorList>
            <consortium name="Ensembl"/>
        </authorList>
    </citation>
    <scope>IDENTIFICATION</scope>
</reference>
<dbReference type="Proteomes" id="UP000694409">
    <property type="component" value="Unassembled WGS sequence"/>
</dbReference>
<protein>
    <submittedName>
        <fullName evidence="2">Uncharacterized protein</fullName>
    </submittedName>
</protein>
<evidence type="ECO:0000256" key="1">
    <source>
        <dbReference type="SAM" id="SignalP"/>
    </source>
</evidence>
<feature type="signal peptide" evidence="1">
    <location>
        <begin position="1"/>
        <end position="24"/>
    </location>
</feature>
<dbReference type="Ensembl" id="ENSSCAT00000017361.1">
    <property type="protein sequence ID" value="ENSSCAP00000015497.1"/>
    <property type="gene ID" value="ENSSCAG00000011360.1"/>
</dbReference>
<proteinExistence type="predicted"/>
<name>A0A8C9UEU4_SERCA</name>
<dbReference type="AlphaFoldDB" id="A0A8C9UEU4"/>
<evidence type="ECO:0000313" key="2">
    <source>
        <dbReference type="Ensembl" id="ENSSCAP00000015497.1"/>
    </source>
</evidence>
<accession>A0A8C9UEU4</accession>
<evidence type="ECO:0000313" key="3">
    <source>
        <dbReference type="Proteomes" id="UP000694409"/>
    </source>
</evidence>
<feature type="chain" id="PRO_5034666120" evidence="1">
    <location>
        <begin position="25"/>
        <end position="67"/>
    </location>
</feature>
<keyword evidence="3" id="KW-1185">Reference proteome</keyword>
<sequence length="67" mass="7630">FFHHGFKVVLPWALDVHLSWWVRGSKDTWHSGEPCLGGQSNTAPHTATLKNHFNSPDWKMSACHHPV</sequence>